<dbReference type="AlphaFoldDB" id="A0A840CXA4"/>
<proteinExistence type="predicted"/>
<evidence type="ECO:0000313" key="2">
    <source>
        <dbReference type="Proteomes" id="UP000560658"/>
    </source>
</evidence>
<dbReference type="Proteomes" id="UP000560658">
    <property type="component" value="Unassembled WGS sequence"/>
</dbReference>
<comment type="caution">
    <text evidence="1">The sequence shown here is derived from an EMBL/GenBank/DDBJ whole genome shotgun (WGS) entry which is preliminary data.</text>
</comment>
<accession>A0A840CXA4</accession>
<protein>
    <submittedName>
        <fullName evidence="1">Uncharacterized protein</fullName>
    </submittedName>
</protein>
<keyword evidence="2" id="KW-1185">Reference proteome</keyword>
<reference evidence="1" key="1">
    <citation type="submission" date="2020-08" db="EMBL/GenBank/DDBJ databases">
        <title>Genomic Encyclopedia of Type Strains, Phase IV (KMG-IV): sequencing the most valuable type-strain genomes for metagenomic binning, comparative biology and taxonomic classification.</title>
        <authorList>
            <person name="Goeker M."/>
        </authorList>
    </citation>
    <scope>NUCLEOTIDE SEQUENCE [LARGE SCALE GENOMIC DNA]</scope>
    <source>
        <strain evidence="1">DSM 105720</strain>
    </source>
</reference>
<name>A0A840CXA4_9BACE</name>
<gene>
    <name evidence="1" type="ORF">GGR06_001745</name>
</gene>
<organism evidence="1 2">
    <name type="scientific">Bacteroides reticulotermitis</name>
    <dbReference type="NCBI Taxonomy" id="1133319"/>
    <lineage>
        <taxon>Bacteria</taxon>
        <taxon>Pseudomonadati</taxon>
        <taxon>Bacteroidota</taxon>
        <taxon>Bacteroidia</taxon>
        <taxon>Bacteroidales</taxon>
        <taxon>Bacteroidaceae</taxon>
        <taxon>Bacteroides</taxon>
    </lineage>
</organism>
<sequence length="47" mass="5520">MRITSPVKRWSYSLPIYDTNQLMIFQKALSSYYLRQNSGGVPDFAIY</sequence>
<evidence type="ECO:0000313" key="1">
    <source>
        <dbReference type="EMBL" id="MBB4043956.1"/>
    </source>
</evidence>
<dbReference type="EMBL" id="JACIER010000006">
    <property type="protein sequence ID" value="MBB4043956.1"/>
    <property type="molecule type" value="Genomic_DNA"/>
</dbReference>